<dbReference type="InterPro" id="IPR020946">
    <property type="entry name" value="Flavin_mOase-like"/>
</dbReference>
<dbReference type="PANTHER" id="PTHR23023">
    <property type="entry name" value="DIMETHYLANILINE MONOOXYGENASE"/>
    <property type="match status" value="1"/>
</dbReference>
<keyword evidence="4" id="KW-0560">Oxidoreductase</keyword>
<dbReference type="Gene3D" id="3.50.50.60">
    <property type="entry name" value="FAD/NAD(P)-binding domain"/>
    <property type="match status" value="1"/>
</dbReference>
<protein>
    <recommendedName>
        <fullName evidence="8">FAD/NAD(P)-binding domain-containing protein</fullName>
    </recommendedName>
</protein>
<comment type="caution">
    <text evidence="6">The sequence shown here is derived from an EMBL/GenBank/DDBJ whole genome shotgun (WGS) entry which is preliminary data.</text>
</comment>
<keyword evidence="2" id="KW-0285">Flavoprotein</keyword>
<evidence type="ECO:0008006" key="8">
    <source>
        <dbReference type="Google" id="ProtNLM"/>
    </source>
</evidence>
<comment type="similarity">
    <text evidence="1">Belongs to the FMO family.</text>
</comment>
<evidence type="ECO:0000313" key="7">
    <source>
        <dbReference type="Proteomes" id="UP001610446"/>
    </source>
</evidence>
<dbReference type="InterPro" id="IPR050346">
    <property type="entry name" value="FMO-like"/>
</dbReference>
<name>A0ABR4K108_9EURO</name>
<dbReference type="SUPFAM" id="SSF51905">
    <property type="entry name" value="FAD/NAD(P)-binding domain"/>
    <property type="match status" value="2"/>
</dbReference>
<evidence type="ECO:0000256" key="5">
    <source>
        <dbReference type="SAM" id="MobiDB-lite"/>
    </source>
</evidence>
<sequence length="782" mass="85990">MGLPKKVAIIGAGPSGLATAKTLLHNFPKGTFHPTIFEKKHRLGGLWAVDYPSETADTDSNRHTQGHSHSTRGHVDPYMRTNISRFSVAFSDLAWESVLGSGEGDVPMFPRAWQVRRYLEKYAGTYVPDGVIRLGRRVVKTARTAKGSGPGARWEVQWVDEQENEFPSEKKPSGSEIKKESFDFLVVASGHFGTPHTPHIPGLDTFPSVVHSSELQNADDIASLLEKSPAKQGKIVVIGGSMSGIEAATSLALYLSSIKFRSGWADQAESGHEVWHLSTSPFWVLPTYLPHQYSDDASKKSTMPLLPLDLFLYDLSRRPAGMVNLAYGPKLPGQISATYKAFKEMLGNDYTQIGGVNITDGVGTENTQPPWVGIADYYAEYVRSGAIKLGNGRARAVNRSASGWTIDTESPEGPKSLTNIAAVVMATGFSSSESLSFLDKLVLRTLEHSETDHFLPLILDGFSSSHSEIPDLGFVGFYRGAFWGPAELQAQILAQRWSQTGGEGITIAAEDVDARAKEREMVREFRNFQPANHRGQFPLGDYVGLMESLARQLGRNRQPIVKELPVDAQPLGPVVPARYHFDENASSREGYPGQGEVDITMKALRRTLTADSDRSRMCTAAAVFRALHGSWIFTRESGQRVKTTGTAIFHPRYPSDMGYEREYLHEEVENGAEARFVYRLSEDASILAKEAQVGVWSVDQASPNSASLLLSKIQFGTSAEVIESGGYKVRAFDIAPSGERHTYEFVFDRVAIRNWSFTVTGLGSPDGQTEVKTLTSYARPEK</sequence>
<dbReference type="PRINTS" id="PR00368">
    <property type="entry name" value="FADPNR"/>
</dbReference>
<reference evidence="6 7" key="1">
    <citation type="submission" date="2024-07" db="EMBL/GenBank/DDBJ databases">
        <title>Section-level genome sequencing and comparative genomics of Aspergillus sections Usti and Cavernicolus.</title>
        <authorList>
            <consortium name="Lawrence Berkeley National Laboratory"/>
            <person name="Nybo J.L."/>
            <person name="Vesth T.C."/>
            <person name="Theobald S."/>
            <person name="Frisvad J.C."/>
            <person name="Larsen T.O."/>
            <person name="Kjaerboelling I."/>
            <person name="Rothschild-Mancinelli K."/>
            <person name="Lyhne E.K."/>
            <person name="Kogle M.E."/>
            <person name="Barry K."/>
            <person name="Clum A."/>
            <person name="Na H."/>
            <person name="Ledsgaard L."/>
            <person name="Lin J."/>
            <person name="Lipzen A."/>
            <person name="Kuo A."/>
            <person name="Riley R."/>
            <person name="Mondo S."/>
            <person name="Labutti K."/>
            <person name="Haridas S."/>
            <person name="Pangalinan J."/>
            <person name="Salamov A.A."/>
            <person name="Simmons B.A."/>
            <person name="Magnuson J.K."/>
            <person name="Chen J."/>
            <person name="Drula E."/>
            <person name="Henrissat B."/>
            <person name="Wiebenga A."/>
            <person name="Lubbers R.J."/>
            <person name="Gomes A.C."/>
            <person name="Makela M.R."/>
            <person name="Stajich J."/>
            <person name="Grigoriev I.V."/>
            <person name="Mortensen U.H."/>
            <person name="De Vries R.P."/>
            <person name="Baker S.E."/>
            <person name="Andersen M.R."/>
        </authorList>
    </citation>
    <scope>NUCLEOTIDE SEQUENCE [LARGE SCALE GENOMIC DNA]</scope>
    <source>
        <strain evidence="6 7">CBS 123904</strain>
    </source>
</reference>
<keyword evidence="3" id="KW-0274">FAD</keyword>
<proteinExistence type="inferred from homology"/>
<evidence type="ECO:0000256" key="4">
    <source>
        <dbReference type="ARBA" id="ARBA00023002"/>
    </source>
</evidence>
<evidence type="ECO:0000256" key="1">
    <source>
        <dbReference type="ARBA" id="ARBA00009183"/>
    </source>
</evidence>
<keyword evidence="7" id="KW-1185">Reference proteome</keyword>
<dbReference type="Proteomes" id="UP001610446">
    <property type="component" value="Unassembled WGS sequence"/>
</dbReference>
<dbReference type="Pfam" id="PF00743">
    <property type="entry name" value="FMO-like"/>
    <property type="match status" value="1"/>
</dbReference>
<dbReference type="EMBL" id="JBFXLU010000069">
    <property type="protein sequence ID" value="KAL2845687.1"/>
    <property type="molecule type" value="Genomic_DNA"/>
</dbReference>
<evidence type="ECO:0000256" key="3">
    <source>
        <dbReference type="ARBA" id="ARBA00022827"/>
    </source>
</evidence>
<organism evidence="6 7">
    <name type="scientific">Aspergillus pseudoustus</name>
    <dbReference type="NCBI Taxonomy" id="1810923"/>
    <lineage>
        <taxon>Eukaryota</taxon>
        <taxon>Fungi</taxon>
        <taxon>Dikarya</taxon>
        <taxon>Ascomycota</taxon>
        <taxon>Pezizomycotina</taxon>
        <taxon>Eurotiomycetes</taxon>
        <taxon>Eurotiomycetidae</taxon>
        <taxon>Eurotiales</taxon>
        <taxon>Aspergillaceae</taxon>
        <taxon>Aspergillus</taxon>
        <taxon>Aspergillus subgen. Nidulantes</taxon>
    </lineage>
</organism>
<evidence type="ECO:0000256" key="2">
    <source>
        <dbReference type="ARBA" id="ARBA00022630"/>
    </source>
</evidence>
<dbReference type="InterPro" id="IPR036188">
    <property type="entry name" value="FAD/NAD-bd_sf"/>
</dbReference>
<evidence type="ECO:0000313" key="6">
    <source>
        <dbReference type="EMBL" id="KAL2845687.1"/>
    </source>
</evidence>
<gene>
    <name evidence="6" type="ORF">BJY01DRAFT_177580</name>
</gene>
<feature type="region of interest" description="Disordered" evidence="5">
    <location>
        <begin position="55"/>
        <end position="76"/>
    </location>
</feature>
<accession>A0ABR4K108</accession>